<gene>
    <name evidence="1" type="ORF">NBR_LOCUS2627</name>
</gene>
<dbReference type="Proteomes" id="UP000271162">
    <property type="component" value="Unassembled WGS sequence"/>
</dbReference>
<proteinExistence type="predicted"/>
<organism evidence="3">
    <name type="scientific">Nippostrongylus brasiliensis</name>
    <name type="common">Rat hookworm</name>
    <dbReference type="NCBI Taxonomy" id="27835"/>
    <lineage>
        <taxon>Eukaryota</taxon>
        <taxon>Metazoa</taxon>
        <taxon>Ecdysozoa</taxon>
        <taxon>Nematoda</taxon>
        <taxon>Chromadorea</taxon>
        <taxon>Rhabditida</taxon>
        <taxon>Rhabditina</taxon>
        <taxon>Rhabditomorpha</taxon>
        <taxon>Strongyloidea</taxon>
        <taxon>Heligmosomidae</taxon>
        <taxon>Nippostrongylus</taxon>
    </lineage>
</organism>
<protein>
    <submittedName>
        <fullName evidence="3">F-box domain-containing protein</fullName>
    </submittedName>
</protein>
<dbReference type="STRING" id="27835.A0A0N4XJC4"/>
<evidence type="ECO:0000313" key="2">
    <source>
        <dbReference type="Proteomes" id="UP000271162"/>
    </source>
</evidence>
<reference evidence="1 2" key="2">
    <citation type="submission" date="2018-11" db="EMBL/GenBank/DDBJ databases">
        <authorList>
            <consortium name="Pathogen Informatics"/>
        </authorList>
    </citation>
    <scope>NUCLEOTIDE SEQUENCE [LARGE SCALE GENOMIC DNA]</scope>
</reference>
<accession>A0A0N4XJC4</accession>
<evidence type="ECO:0000313" key="3">
    <source>
        <dbReference type="WBParaSite" id="NBR_0000262601-mRNA-1"/>
    </source>
</evidence>
<evidence type="ECO:0000313" key="1">
    <source>
        <dbReference type="EMBL" id="VDL66216.1"/>
    </source>
</evidence>
<name>A0A0N4XJC4_NIPBR</name>
<sequence length="121" mass="13856">MYCVQSTWLPNLRELSMVGCRLTEFDSLMEWMSMGCVQLLDLSATDVTLGHVRMLVEARLMCPAMSVRLIRCREVEKDPRAFADMILAFVDDRSFPLRFGFSEPFATTIQNITAFASNFLM</sequence>
<dbReference type="AlphaFoldDB" id="A0A0N4XJC4"/>
<dbReference type="WBParaSite" id="NBR_0000262601-mRNA-1">
    <property type="protein sequence ID" value="NBR_0000262601-mRNA-1"/>
    <property type="gene ID" value="NBR_0000262601"/>
</dbReference>
<reference evidence="3" key="1">
    <citation type="submission" date="2017-02" db="UniProtKB">
        <authorList>
            <consortium name="WormBaseParasite"/>
        </authorList>
    </citation>
    <scope>IDENTIFICATION</scope>
</reference>
<dbReference type="EMBL" id="UYSL01003169">
    <property type="protein sequence ID" value="VDL66216.1"/>
    <property type="molecule type" value="Genomic_DNA"/>
</dbReference>
<keyword evidence="2" id="KW-1185">Reference proteome</keyword>